<comment type="caution">
    <text evidence="1">The sequence shown here is derived from an EMBL/GenBank/DDBJ whole genome shotgun (WGS) entry which is preliminary data.</text>
</comment>
<reference evidence="1 2" key="1">
    <citation type="submission" date="2018-01" db="EMBL/GenBank/DDBJ databases">
        <title>A novel member of the phylum Bacteroidetes isolated from glacier ice.</title>
        <authorList>
            <person name="Liu Q."/>
            <person name="Xin Y.-H."/>
        </authorList>
    </citation>
    <scope>NUCLEOTIDE SEQUENCE [LARGE SCALE GENOMIC DNA]</scope>
    <source>
        <strain evidence="1 2">RB1R16</strain>
    </source>
</reference>
<proteinExistence type="predicted"/>
<keyword evidence="2" id="KW-1185">Reference proteome</keyword>
<organism evidence="1 2">
    <name type="scientific">Flavipsychrobacter stenotrophus</name>
    <dbReference type="NCBI Taxonomy" id="2077091"/>
    <lineage>
        <taxon>Bacteria</taxon>
        <taxon>Pseudomonadati</taxon>
        <taxon>Bacteroidota</taxon>
        <taxon>Chitinophagia</taxon>
        <taxon>Chitinophagales</taxon>
        <taxon>Chitinophagaceae</taxon>
        <taxon>Flavipsychrobacter</taxon>
    </lineage>
</organism>
<name>A0A2S7SUQ2_9BACT</name>
<dbReference type="EMBL" id="PPSL01000004">
    <property type="protein sequence ID" value="PQJ10266.1"/>
    <property type="molecule type" value="Genomic_DNA"/>
</dbReference>
<evidence type="ECO:0000313" key="1">
    <source>
        <dbReference type="EMBL" id="PQJ10266.1"/>
    </source>
</evidence>
<evidence type="ECO:0000313" key="2">
    <source>
        <dbReference type="Proteomes" id="UP000239872"/>
    </source>
</evidence>
<dbReference type="Proteomes" id="UP000239872">
    <property type="component" value="Unassembled WGS sequence"/>
</dbReference>
<gene>
    <name evidence="1" type="ORF">CJD36_016405</name>
</gene>
<dbReference type="AlphaFoldDB" id="A0A2S7SUQ2"/>
<dbReference type="RefSeq" id="WP_105040275.1">
    <property type="nucleotide sequence ID" value="NZ_PPSL01000004.1"/>
</dbReference>
<accession>A0A2S7SUQ2</accession>
<sequence length="180" mass="20622">MNTICIEYSGMRPIVQEAVSKTNKLLQDPRFYDNVARHSWFDLSTASPMEIAVLMRNAAFKMEVDLYYAISPVKNIDLYDDDRNPDIIHMNIWKLERPVASICNTLLHSCVHAVNARHGNHYFGHGDTTLAGKELTAPYLIGNIGEEMLDGKNKYNVQLEHDVIIPGTRVIKDHLRTYEY</sequence>
<protein>
    <submittedName>
        <fullName evidence="1">Uncharacterized protein</fullName>
    </submittedName>
</protein>